<dbReference type="InterPro" id="IPR050482">
    <property type="entry name" value="Sensor_HK_TwoCompSys"/>
</dbReference>
<evidence type="ECO:0000259" key="5">
    <source>
        <dbReference type="PROSITE" id="PS50109"/>
    </source>
</evidence>
<evidence type="ECO:0000256" key="3">
    <source>
        <dbReference type="ARBA" id="ARBA00023012"/>
    </source>
</evidence>
<dbReference type="Pfam" id="PF07730">
    <property type="entry name" value="HisKA_3"/>
    <property type="match status" value="1"/>
</dbReference>
<keyword evidence="4" id="KW-0472">Membrane</keyword>
<dbReference type="PANTHER" id="PTHR24421:SF62">
    <property type="entry name" value="SENSORY TRANSDUCTION HISTIDINE KINASE"/>
    <property type="match status" value="1"/>
</dbReference>
<dbReference type="Gene3D" id="3.30.565.10">
    <property type="entry name" value="Histidine kinase-like ATPase, C-terminal domain"/>
    <property type="match status" value="1"/>
</dbReference>
<dbReference type="InterPro" id="IPR005467">
    <property type="entry name" value="His_kinase_dom"/>
</dbReference>
<dbReference type="PIRSF" id="PIRSF037434">
    <property type="entry name" value="STHK_ChrS"/>
    <property type="match status" value="1"/>
</dbReference>
<name>A0ABQ6HSN6_9MICO</name>
<evidence type="ECO:0000313" key="6">
    <source>
        <dbReference type="EMBL" id="GMA21489.1"/>
    </source>
</evidence>
<dbReference type="PROSITE" id="PS50109">
    <property type="entry name" value="HIS_KIN"/>
    <property type="match status" value="1"/>
</dbReference>
<dbReference type="Pfam" id="PF02518">
    <property type="entry name" value="HATPase_c"/>
    <property type="match status" value="1"/>
</dbReference>
<reference evidence="7" key="1">
    <citation type="journal article" date="2019" name="Int. J. Syst. Evol. Microbiol.">
        <title>The Global Catalogue of Microorganisms (GCM) 10K type strain sequencing project: providing services to taxonomists for standard genome sequencing and annotation.</title>
        <authorList>
            <consortium name="The Broad Institute Genomics Platform"/>
            <consortium name="The Broad Institute Genome Sequencing Center for Infectious Disease"/>
            <person name="Wu L."/>
            <person name="Ma J."/>
        </authorList>
    </citation>
    <scope>NUCLEOTIDE SEQUENCE [LARGE SCALE GENOMIC DNA]</scope>
    <source>
        <strain evidence="7">NBRC 105830</strain>
    </source>
</reference>
<evidence type="ECO:0000256" key="4">
    <source>
        <dbReference type="SAM" id="Phobius"/>
    </source>
</evidence>
<dbReference type="PANTHER" id="PTHR24421">
    <property type="entry name" value="NITRATE/NITRITE SENSOR PROTEIN NARX-RELATED"/>
    <property type="match status" value="1"/>
</dbReference>
<dbReference type="Proteomes" id="UP001157109">
    <property type="component" value="Unassembled WGS sequence"/>
</dbReference>
<evidence type="ECO:0000256" key="1">
    <source>
        <dbReference type="ARBA" id="ARBA00022679"/>
    </source>
</evidence>
<protein>
    <submittedName>
        <fullName evidence="6">Two-component sensor histidine kinase</fullName>
    </submittedName>
</protein>
<dbReference type="SMART" id="SM00387">
    <property type="entry name" value="HATPase_c"/>
    <property type="match status" value="1"/>
</dbReference>
<evidence type="ECO:0000313" key="7">
    <source>
        <dbReference type="Proteomes" id="UP001157109"/>
    </source>
</evidence>
<dbReference type="CDD" id="cd16917">
    <property type="entry name" value="HATPase_UhpB-NarQ-NarX-like"/>
    <property type="match status" value="1"/>
</dbReference>
<dbReference type="SUPFAM" id="SSF55874">
    <property type="entry name" value="ATPase domain of HSP90 chaperone/DNA topoisomerase II/histidine kinase"/>
    <property type="match status" value="1"/>
</dbReference>
<sequence>MLVHPARAGRVVSSMTAVQHVLFALLLVIGLVRAVQDGAATVPLLLATLALVGWYAAGARLGRRAQDQPSAPRPALGAWFLLGLALVWVALVLISHELVWLAFSLWLLAGHLMTTRVALPFSLAVLGVVVAAPWHALGAPPGAAGIIGPAVGAAFALALSRGQQRLVRENIERRRLVESLVRAQAESELLHAELASAQRESGILAERTRLSRDIHDTLAQGFSSILLLARAGAVADADRRAELLAQIEATASDNLVEARRVVGALAPQQLEGSGLASALRRILDAQADETGVATELRVEGDLASLPTVVEVALLRAAQGALANVREHSAARHVVVTLTESDDSVRLDVVDDGRGFDAAAWARAAPSAPELGGYGLRSSRARLRELGGGLEIESQAGSGTALSAYVPLTQAFSSHPVDHEEDHR</sequence>
<keyword evidence="7" id="KW-1185">Reference proteome</keyword>
<dbReference type="GO" id="GO:0016301">
    <property type="term" value="F:kinase activity"/>
    <property type="evidence" value="ECO:0007669"/>
    <property type="project" value="UniProtKB-KW"/>
</dbReference>
<feature type="transmembrane region" description="Helical" evidence="4">
    <location>
        <begin position="142"/>
        <end position="159"/>
    </location>
</feature>
<dbReference type="InterPro" id="IPR036890">
    <property type="entry name" value="HATPase_C_sf"/>
</dbReference>
<feature type="domain" description="Histidine kinase" evidence="5">
    <location>
        <begin position="209"/>
        <end position="409"/>
    </location>
</feature>
<proteinExistence type="predicted"/>
<dbReference type="InterPro" id="IPR011712">
    <property type="entry name" value="Sig_transdc_His_kin_sub3_dim/P"/>
</dbReference>
<keyword evidence="4" id="KW-0812">Transmembrane</keyword>
<keyword evidence="4" id="KW-1133">Transmembrane helix</keyword>
<comment type="caution">
    <text evidence="6">The sequence shown here is derived from an EMBL/GenBank/DDBJ whole genome shotgun (WGS) entry which is preliminary data.</text>
</comment>
<keyword evidence="1" id="KW-0808">Transferase</keyword>
<organism evidence="6 7">
    <name type="scientific">Arsenicicoccus piscis</name>
    <dbReference type="NCBI Taxonomy" id="673954"/>
    <lineage>
        <taxon>Bacteria</taxon>
        <taxon>Bacillati</taxon>
        <taxon>Actinomycetota</taxon>
        <taxon>Actinomycetes</taxon>
        <taxon>Micrococcales</taxon>
        <taxon>Intrasporangiaceae</taxon>
        <taxon>Arsenicicoccus</taxon>
    </lineage>
</organism>
<feature type="transmembrane region" description="Helical" evidence="4">
    <location>
        <begin position="117"/>
        <end position="136"/>
    </location>
</feature>
<feature type="transmembrane region" description="Helical" evidence="4">
    <location>
        <begin position="77"/>
        <end position="105"/>
    </location>
</feature>
<accession>A0ABQ6HSN6</accession>
<gene>
    <name evidence="6" type="ORF">GCM10025862_35100</name>
</gene>
<dbReference type="EMBL" id="BSUJ01000001">
    <property type="protein sequence ID" value="GMA21489.1"/>
    <property type="molecule type" value="Genomic_DNA"/>
</dbReference>
<dbReference type="Gene3D" id="1.20.5.1930">
    <property type="match status" value="1"/>
</dbReference>
<keyword evidence="2 6" id="KW-0418">Kinase</keyword>
<keyword evidence="3" id="KW-0902">Two-component regulatory system</keyword>
<feature type="transmembrane region" description="Helical" evidence="4">
    <location>
        <begin position="12"/>
        <end position="32"/>
    </location>
</feature>
<evidence type="ECO:0000256" key="2">
    <source>
        <dbReference type="ARBA" id="ARBA00022777"/>
    </source>
</evidence>
<feature type="transmembrane region" description="Helical" evidence="4">
    <location>
        <begin position="39"/>
        <end position="57"/>
    </location>
</feature>
<dbReference type="InterPro" id="IPR017205">
    <property type="entry name" value="Sig_transdc_His_kinase_ChrS"/>
</dbReference>
<dbReference type="InterPro" id="IPR003594">
    <property type="entry name" value="HATPase_dom"/>
</dbReference>